<name>A0ABT2E8K8_9GAMM</name>
<dbReference type="InterPro" id="IPR048389">
    <property type="entry name" value="YciQ-like_C"/>
</dbReference>
<feature type="domain" description="Predicted membrane protein YciQ-like C-terminal" evidence="4">
    <location>
        <begin position="283"/>
        <end position="564"/>
    </location>
</feature>
<evidence type="ECO:0000259" key="4">
    <source>
        <dbReference type="Pfam" id="PF20990"/>
    </source>
</evidence>
<feature type="region of interest" description="Disordered" evidence="1">
    <location>
        <begin position="618"/>
        <end position="647"/>
    </location>
</feature>
<feature type="compositionally biased region" description="Gly residues" evidence="1">
    <location>
        <begin position="634"/>
        <end position="647"/>
    </location>
</feature>
<evidence type="ECO:0000259" key="3">
    <source>
        <dbReference type="Pfam" id="PF09972"/>
    </source>
</evidence>
<feature type="transmembrane region" description="Helical" evidence="2">
    <location>
        <begin position="450"/>
        <end position="471"/>
    </location>
</feature>
<dbReference type="Pfam" id="PF20990">
    <property type="entry name" value="DUF2207_C"/>
    <property type="match status" value="1"/>
</dbReference>
<feature type="transmembrane region" description="Helical" evidence="2">
    <location>
        <begin position="483"/>
        <end position="504"/>
    </location>
</feature>
<proteinExistence type="predicted"/>
<dbReference type="Proteomes" id="UP001165542">
    <property type="component" value="Unassembled WGS sequence"/>
</dbReference>
<dbReference type="RefSeq" id="WP_259034383.1">
    <property type="nucleotide sequence ID" value="NZ_JAJISC010000001.1"/>
</dbReference>
<dbReference type="Pfam" id="PF09972">
    <property type="entry name" value="DUF2207"/>
    <property type="match status" value="1"/>
</dbReference>
<keyword evidence="2" id="KW-0472">Membrane</keyword>
<comment type="caution">
    <text evidence="5">The sequence shown here is derived from an EMBL/GenBank/DDBJ whole genome shotgun (WGS) entry which is preliminary data.</text>
</comment>
<evidence type="ECO:0000256" key="2">
    <source>
        <dbReference type="SAM" id="Phobius"/>
    </source>
</evidence>
<feature type="transmembrane region" description="Helical" evidence="2">
    <location>
        <begin position="250"/>
        <end position="269"/>
    </location>
</feature>
<feature type="transmembrane region" description="Helical" evidence="2">
    <location>
        <begin position="426"/>
        <end position="443"/>
    </location>
</feature>
<dbReference type="EMBL" id="JAJISC010000001">
    <property type="protein sequence ID" value="MCS2607875.1"/>
    <property type="molecule type" value="Genomic_DNA"/>
</dbReference>
<sequence length="647" mass="71636">MNRQVSMSKIASTVWLAIVIFMLSGMVALPVMAEEVIERLEADIKVKPDSSVEITETIRVHAEGEQIQRGIFRDIPTVLAGEGRRQVRQVLDVLSVKRNGEPERYTVNKLMNGKRIQIGRTDAILPHGTHTYEIRYRIDRAARMFQEHDELYWNATGNFWELPILKASALVTLPEGAEIRELNVFTGPQGATEKAAHMEQLEDNAARFDMTQPLAVREGMTIAVAFEKGALLSPDFAHEMRYWLSDYREVVGAAALLLVIFLYFFSAWYRVGRSPTKGTIIPRFYAPEGVSPALIHFVYYKERWKKKGWTAFSAAVVSLAVKGLVTLGKEDKKAMTLETTGKAPDSLPPGEKVIFDFLRKNSPVTTDAKHGRAIQRTKSRFTSALQKENRSVFFTHNRGYTLFGVALFVVSILLMLSFDVLELGDFIAMVLSCIPLLPLLLVMQWAIRKPLVVSVLVGAIVAVATLSYLKLLIGLYDLFGMDLIFIALLLSLAITIIFGTYMGAHTLQGRKVMDEIEGFKMYLETAEKERLNFQSEPDMTVLRYEAILPYAMALGVEKPWTERFENDLTRHAISDVESDYRPRWYSGDDFTPSRLSPSMSGITAGVASAMMAARPASASSSGFSSSSSSSSGSSSGGGGGGGGGGGW</sequence>
<feature type="domain" description="DUF2207" evidence="3">
    <location>
        <begin position="37"/>
        <end position="226"/>
    </location>
</feature>
<keyword evidence="6" id="KW-1185">Reference proteome</keyword>
<gene>
    <name evidence="5" type="ORF">LLY24_00885</name>
</gene>
<accession>A0ABT2E8K8</accession>
<dbReference type="InterPro" id="IPR018702">
    <property type="entry name" value="DUF2207"/>
</dbReference>
<reference evidence="5" key="1">
    <citation type="submission" date="2021-11" db="EMBL/GenBank/DDBJ databases">
        <title>Halomonas sp., isolated from a coastal aquaculture zone in Dongshan Bay.</title>
        <authorList>
            <person name="Lin W."/>
        </authorList>
    </citation>
    <scope>NUCLEOTIDE SEQUENCE</scope>
    <source>
        <strain evidence="5">Yzlin-01</strain>
    </source>
</reference>
<evidence type="ECO:0000313" key="6">
    <source>
        <dbReference type="Proteomes" id="UP001165542"/>
    </source>
</evidence>
<keyword evidence="2" id="KW-1133">Transmembrane helix</keyword>
<keyword evidence="2" id="KW-0812">Transmembrane</keyword>
<evidence type="ECO:0000256" key="1">
    <source>
        <dbReference type="SAM" id="MobiDB-lite"/>
    </source>
</evidence>
<feature type="transmembrane region" description="Helical" evidence="2">
    <location>
        <begin position="400"/>
        <end position="420"/>
    </location>
</feature>
<evidence type="ECO:0000313" key="5">
    <source>
        <dbReference type="EMBL" id="MCS2607875.1"/>
    </source>
</evidence>
<feature type="compositionally biased region" description="Low complexity" evidence="1">
    <location>
        <begin position="618"/>
        <end position="633"/>
    </location>
</feature>
<organism evidence="5 6">
    <name type="scientific">Halomonas dongshanensis</name>
    <dbReference type="NCBI Taxonomy" id="2890835"/>
    <lineage>
        <taxon>Bacteria</taxon>
        <taxon>Pseudomonadati</taxon>
        <taxon>Pseudomonadota</taxon>
        <taxon>Gammaproteobacteria</taxon>
        <taxon>Oceanospirillales</taxon>
        <taxon>Halomonadaceae</taxon>
        <taxon>Halomonas</taxon>
    </lineage>
</organism>
<protein>
    <submittedName>
        <fullName evidence="5">DUF2207 domain-containing protein</fullName>
    </submittedName>
</protein>